<dbReference type="PATRIC" id="fig|1538.10.peg.1293"/>
<proteinExistence type="predicted"/>
<dbReference type="EMBL" id="LITT01000007">
    <property type="protein sequence ID" value="OAA91229.1"/>
    <property type="molecule type" value="Genomic_DNA"/>
</dbReference>
<organism evidence="1 2">
    <name type="scientific">Clostridium ljungdahlii</name>
    <dbReference type="NCBI Taxonomy" id="1538"/>
    <lineage>
        <taxon>Bacteria</taxon>
        <taxon>Bacillati</taxon>
        <taxon>Bacillota</taxon>
        <taxon>Clostridia</taxon>
        <taxon>Eubacteriales</taxon>
        <taxon>Clostridiaceae</taxon>
        <taxon>Clostridium</taxon>
    </lineage>
</organism>
<comment type="caution">
    <text evidence="1">The sequence shown here is derived from an EMBL/GenBank/DDBJ whole genome shotgun (WGS) entry which is preliminary data.</text>
</comment>
<accession>A0A162NB14</accession>
<gene>
    <name evidence="1" type="ORF">WY13_00794</name>
</gene>
<evidence type="ECO:0000313" key="2">
    <source>
        <dbReference type="Proteomes" id="UP000077407"/>
    </source>
</evidence>
<dbReference type="RefSeq" id="WP_063554390.1">
    <property type="nucleotide sequence ID" value="NZ_LITT01000007.1"/>
</dbReference>
<reference evidence="1 2" key="1">
    <citation type="journal article" date="2015" name="Biotechnol. Bioeng.">
        <title>Genome sequence and phenotypic characterization of Caulobacter segnis.</title>
        <authorList>
            <person name="Patel S."/>
            <person name="Fletcher B."/>
            <person name="Scott D.C."/>
            <person name="Ely B."/>
        </authorList>
    </citation>
    <scope>NUCLEOTIDE SEQUENCE [LARGE SCALE GENOMIC DNA]</scope>
    <source>
        <strain evidence="1 2">ERI-2</strain>
    </source>
</reference>
<dbReference type="OrthoDB" id="1912041at2"/>
<evidence type="ECO:0000313" key="1">
    <source>
        <dbReference type="EMBL" id="OAA91229.1"/>
    </source>
</evidence>
<sequence>MNVLERKISEVQHLVQDENYGYKEAVDKVKYDIDGDELYDMRTGQTVCQDITTATDEQVRDLLQIKKALIKTTTKL</sequence>
<dbReference type="AlphaFoldDB" id="A0A162NB14"/>
<dbReference type="Proteomes" id="UP000077407">
    <property type="component" value="Unassembled WGS sequence"/>
</dbReference>
<protein>
    <submittedName>
        <fullName evidence="1">Uncharacterized protein</fullName>
    </submittedName>
</protein>
<name>A0A162NB14_9CLOT</name>